<evidence type="ECO:0000313" key="3">
    <source>
        <dbReference type="EMBL" id="TFY53551.1"/>
    </source>
</evidence>
<organism evidence="3 4">
    <name type="scientific">Rhodofomes roseus</name>
    <dbReference type="NCBI Taxonomy" id="34475"/>
    <lineage>
        <taxon>Eukaryota</taxon>
        <taxon>Fungi</taxon>
        <taxon>Dikarya</taxon>
        <taxon>Basidiomycota</taxon>
        <taxon>Agaricomycotina</taxon>
        <taxon>Agaricomycetes</taxon>
        <taxon>Polyporales</taxon>
        <taxon>Rhodofomes</taxon>
    </lineage>
</organism>
<feature type="domain" description="DUF6532" evidence="2">
    <location>
        <begin position="151"/>
        <end position="348"/>
    </location>
</feature>
<feature type="compositionally biased region" description="Acidic residues" evidence="1">
    <location>
        <begin position="75"/>
        <end position="127"/>
    </location>
</feature>
<dbReference type="STRING" id="34475.A0A4Y9XWQ2"/>
<proteinExistence type="predicted"/>
<accession>A0A4Y9XWQ2</accession>
<gene>
    <name evidence="3" type="ORF">EVJ58_g9392</name>
</gene>
<feature type="compositionally biased region" description="Low complexity" evidence="1">
    <location>
        <begin position="45"/>
        <end position="57"/>
    </location>
</feature>
<dbReference type="InterPro" id="IPR045341">
    <property type="entry name" value="DUF6532"/>
</dbReference>
<name>A0A4Y9XWQ2_9APHY</name>
<feature type="region of interest" description="Disordered" evidence="1">
    <location>
        <begin position="1"/>
        <end position="137"/>
    </location>
</feature>
<protein>
    <recommendedName>
        <fullName evidence="2">DUF6532 domain-containing protein</fullName>
    </recommendedName>
</protein>
<dbReference type="Pfam" id="PF20149">
    <property type="entry name" value="DUF6532"/>
    <property type="match status" value="1"/>
</dbReference>
<evidence type="ECO:0000259" key="2">
    <source>
        <dbReference type="Pfam" id="PF20149"/>
    </source>
</evidence>
<dbReference type="EMBL" id="SEKV01000807">
    <property type="protein sequence ID" value="TFY53551.1"/>
    <property type="molecule type" value="Genomic_DNA"/>
</dbReference>
<sequence length="409" mass="46087">MSPRALFDDDGEYDDGEYDNGEYDDDEYEPRAVNNDPPSPEPRSQRYSSPEPRYSSPANALQDRGRASDDAQQFEVEDEEVHELDEDEGEEVDELDEDEDGKGDVDMDENGDGDVDEEEEDEEDDEPLTIHSGRPRAKDYNDEVQEILAVANSLFRCRLSSICPFPDHATATEWAQLAWGEACRELKARYAASPRIVKIITQRLSQARSELKAKVKPLVENLYGFNGGSASHIIRQNRERAVNLKVESAFVYLEPALGQHDHTARKGMYRHPIIQKAVNAMWFANKIDEGIHYSRFFDPISIQTMAFVLTAIQCAIDEWGTGARIDRTFSLKEYNPVYKNHEANLKAFDGLCDNAHQILLEIRQGLLKEARFHSGVQSISENLGTLSQDALTAALNEALEERANNGAAE</sequence>
<dbReference type="AlphaFoldDB" id="A0A4Y9XWQ2"/>
<evidence type="ECO:0000256" key="1">
    <source>
        <dbReference type="SAM" id="MobiDB-lite"/>
    </source>
</evidence>
<reference evidence="3 4" key="1">
    <citation type="submission" date="2019-01" db="EMBL/GenBank/DDBJ databases">
        <title>Genome sequencing of the rare red list fungi Fomitopsis rosea.</title>
        <authorList>
            <person name="Buettner E."/>
            <person name="Kellner H."/>
        </authorList>
    </citation>
    <scope>NUCLEOTIDE SEQUENCE [LARGE SCALE GENOMIC DNA]</scope>
    <source>
        <strain evidence="3 4">DSM 105464</strain>
    </source>
</reference>
<dbReference type="Proteomes" id="UP000298390">
    <property type="component" value="Unassembled WGS sequence"/>
</dbReference>
<evidence type="ECO:0000313" key="4">
    <source>
        <dbReference type="Proteomes" id="UP000298390"/>
    </source>
</evidence>
<comment type="caution">
    <text evidence="3">The sequence shown here is derived from an EMBL/GenBank/DDBJ whole genome shotgun (WGS) entry which is preliminary data.</text>
</comment>
<feature type="compositionally biased region" description="Acidic residues" evidence="1">
    <location>
        <begin position="8"/>
        <end position="28"/>
    </location>
</feature>